<keyword evidence="2" id="KW-1185">Reference proteome</keyword>
<dbReference type="EMBL" id="OZ034838">
    <property type="protein sequence ID" value="CAL1678845.1"/>
    <property type="molecule type" value="Genomic_DNA"/>
</dbReference>
<dbReference type="Proteomes" id="UP001497644">
    <property type="component" value="Chromosome 15"/>
</dbReference>
<organism evidence="1 2">
    <name type="scientific">Lasius platythorax</name>
    <dbReference type="NCBI Taxonomy" id="488582"/>
    <lineage>
        <taxon>Eukaryota</taxon>
        <taxon>Metazoa</taxon>
        <taxon>Ecdysozoa</taxon>
        <taxon>Arthropoda</taxon>
        <taxon>Hexapoda</taxon>
        <taxon>Insecta</taxon>
        <taxon>Pterygota</taxon>
        <taxon>Neoptera</taxon>
        <taxon>Endopterygota</taxon>
        <taxon>Hymenoptera</taxon>
        <taxon>Apocrita</taxon>
        <taxon>Aculeata</taxon>
        <taxon>Formicoidea</taxon>
        <taxon>Formicidae</taxon>
        <taxon>Formicinae</taxon>
        <taxon>Lasius</taxon>
        <taxon>Lasius</taxon>
    </lineage>
</organism>
<sequence>MLDVEVMIIDDSDEDVSDVEVIFIDNSDEEEQLDNNIIEILEDSYYGSDSDDECVEETHRELGREIVSMDQLKKMCIVYFYYETYDYFKFCTTCFFGMVDLLPRARAVRRHETACFDVILGEYCNQCRQPLHQILPCNMCPNCI</sequence>
<name>A0AAV2NGK0_9HYME</name>
<gene>
    <name evidence="1" type="ORF">LPLAT_LOCUS4629</name>
</gene>
<accession>A0AAV2NGK0</accession>
<evidence type="ECO:0000313" key="2">
    <source>
        <dbReference type="Proteomes" id="UP001497644"/>
    </source>
</evidence>
<evidence type="ECO:0000313" key="1">
    <source>
        <dbReference type="EMBL" id="CAL1678845.1"/>
    </source>
</evidence>
<reference evidence="1" key="1">
    <citation type="submission" date="2024-04" db="EMBL/GenBank/DDBJ databases">
        <authorList>
            <consortium name="Molecular Ecology Group"/>
        </authorList>
    </citation>
    <scope>NUCLEOTIDE SEQUENCE</scope>
</reference>
<protein>
    <submittedName>
        <fullName evidence="1">Uncharacterized protein</fullName>
    </submittedName>
</protein>
<dbReference type="AlphaFoldDB" id="A0AAV2NGK0"/>
<proteinExistence type="predicted"/>